<feature type="compositionally biased region" description="Polar residues" evidence="1">
    <location>
        <begin position="81"/>
        <end position="98"/>
    </location>
</feature>
<feature type="region of interest" description="Disordered" evidence="1">
    <location>
        <begin position="73"/>
        <end position="126"/>
    </location>
</feature>
<feature type="compositionally biased region" description="Basic and acidic residues" evidence="1">
    <location>
        <begin position="102"/>
        <end position="115"/>
    </location>
</feature>
<evidence type="ECO:0000313" key="3">
    <source>
        <dbReference type="Proteomes" id="UP001586593"/>
    </source>
</evidence>
<sequence length="126" mass="14099">MCYHNRLIYAGETDEGCGVMWSHPLKTTRVASLCPRCQARIAATDAHIKGAKEILQKVHEEVERIRNQLQAPGIVQHEETTSQVQEIGNFPQGTTDPNTAWWEKERTPTHSKPLESESMQSSGTTA</sequence>
<comment type="caution">
    <text evidence="2">The sequence shown here is derived from an EMBL/GenBank/DDBJ whole genome shotgun (WGS) entry which is preliminary data.</text>
</comment>
<dbReference type="EMBL" id="JAZHXJ010000450">
    <property type="protein sequence ID" value="KAL1860578.1"/>
    <property type="molecule type" value="Genomic_DNA"/>
</dbReference>
<accession>A0ABR3WFH1</accession>
<evidence type="ECO:0000256" key="1">
    <source>
        <dbReference type="SAM" id="MobiDB-lite"/>
    </source>
</evidence>
<protein>
    <submittedName>
        <fullName evidence="2">Uncharacterized protein</fullName>
    </submittedName>
</protein>
<reference evidence="2 3" key="1">
    <citation type="journal article" date="2024" name="Commun. Biol.">
        <title>Comparative genomic analysis of thermophilic fungi reveals convergent evolutionary adaptations and gene losses.</title>
        <authorList>
            <person name="Steindorff A.S."/>
            <person name="Aguilar-Pontes M.V."/>
            <person name="Robinson A.J."/>
            <person name="Andreopoulos B."/>
            <person name="LaButti K."/>
            <person name="Kuo A."/>
            <person name="Mondo S."/>
            <person name="Riley R."/>
            <person name="Otillar R."/>
            <person name="Haridas S."/>
            <person name="Lipzen A."/>
            <person name="Grimwood J."/>
            <person name="Schmutz J."/>
            <person name="Clum A."/>
            <person name="Reid I.D."/>
            <person name="Moisan M.C."/>
            <person name="Butler G."/>
            <person name="Nguyen T.T.M."/>
            <person name="Dewar K."/>
            <person name="Conant G."/>
            <person name="Drula E."/>
            <person name="Henrissat B."/>
            <person name="Hansel C."/>
            <person name="Singer S."/>
            <person name="Hutchinson M.I."/>
            <person name="de Vries R.P."/>
            <person name="Natvig D.O."/>
            <person name="Powell A.J."/>
            <person name="Tsang A."/>
            <person name="Grigoriev I.V."/>
        </authorList>
    </citation>
    <scope>NUCLEOTIDE SEQUENCE [LARGE SCALE GENOMIC DNA]</scope>
    <source>
        <strain evidence="2 3">ATCC 24622</strain>
    </source>
</reference>
<organism evidence="2 3">
    <name type="scientific">Phialemonium thermophilum</name>
    <dbReference type="NCBI Taxonomy" id="223376"/>
    <lineage>
        <taxon>Eukaryota</taxon>
        <taxon>Fungi</taxon>
        <taxon>Dikarya</taxon>
        <taxon>Ascomycota</taxon>
        <taxon>Pezizomycotina</taxon>
        <taxon>Sordariomycetes</taxon>
        <taxon>Sordariomycetidae</taxon>
        <taxon>Cephalothecales</taxon>
        <taxon>Cephalothecaceae</taxon>
        <taxon>Phialemonium</taxon>
    </lineage>
</organism>
<proteinExistence type="predicted"/>
<feature type="compositionally biased region" description="Polar residues" evidence="1">
    <location>
        <begin position="117"/>
        <end position="126"/>
    </location>
</feature>
<dbReference type="Proteomes" id="UP001586593">
    <property type="component" value="Unassembled WGS sequence"/>
</dbReference>
<evidence type="ECO:0000313" key="2">
    <source>
        <dbReference type="EMBL" id="KAL1860578.1"/>
    </source>
</evidence>
<name>A0ABR3WFH1_9PEZI</name>
<gene>
    <name evidence="2" type="ORF">VTK73DRAFT_7267</name>
</gene>
<keyword evidence="3" id="KW-1185">Reference proteome</keyword>